<dbReference type="OrthoDB" id="9811239at2"/>
<dbReference type="EMBL" id="PVBQ01000004">
    <property type="protein sequence ID" value="PRD48216.1"/>
    <property type="molecule type" value="Genomic_DNA"/>
</dbReference>
<dbReference type="CDD" id="cd03820">
    <property type="entry name" value="GT4_AmsD-like"/>
    <property type="match status" value="1"/>
</dbReference>
<dbReference type="AlphaFoldDB" id="A0A2S9J600"/>
<comment type="caution">
    <text evidence="3">The sequence shown here is derived from an EMBL/GenBank/DDBJ whole genome shotgun (WGS) entry which is preliminary data.</text>
</comment>
<dbReference type="Pfam" id="PF00534">
    <property type="entry name" value="Glycos_transf_1"/>
    <property type="match status" value="1"/>
</dbReference>
<dbReference type="Gene3D" id="3.40.50.2000">
    <property type="entry name" value="Glycogen Phosphorylase B"/>
    <property type="match status" value="2"/>
</dbReference>
<name>A0A2S9J600_9SPHI</name>
<evidence type="ECO:0000259" key="2">
    <source>
        <dbReference type="Pfam" id="PF13439"/>
    </source>
</evidence>
<organism evidence="3 4">
    <name type="scientific">Sphingobacterium haloxyli</name>
    <dbReference type="NCBI Taxonomy" id="2100533"/>
    <lineage>
        <taxon>Bacteria</taxon>
        <taxon>Pseudomonadati</taxon>
        <taxon>Bacteroidota</taxon>
        <taxon>Sphingobacteriia</taxon>
        <taxon>Sphingobacteriales</taxon>
        <taxon>Sphingobacteriaceae</taxon>
        <taxon>Sphingobacterium</taxon>
    </lineage>
</organism>
<keyword evidence="4" id="KW-1185">Reference proteome</keyword>
<feature type="domain" description="Glycosyl transferase family 1" evidence="1">
    <location>
        <begin position="193"/>
        <end position="350"/>
    </location>
</feature>
<evidence type="ECO:0000259" key="1">
    <source>
        <dbReference type="Pfam" id="PF00534"/>
    </source>
</evidence>
<protein>
    <submittedName>
        <fullName evidence="3">Glycosyltransferase family 4 protein</fullName>
    </submittedName>
</protein>
<feature type="domain" description="Glycosyltransferase subfamily 4-like N-terminal" evidence="2">
    <location>
        <begin position="14"/>
        <end position="182"/>
    </location>
</feature>
<dbReference type="PANTHER" id="PTHR12526">
    <property type="entry name" value="GLYCOSYLTRANSFERASE"/>
    <property type="match status" value="1"/>
</dbReference>
<evidence type="ECO:0000313" key="4">
    <source>
        <dbReference type="Proteomes" id="UP000239711"/>
    </source>
</evidence>
<evidence type="ECO:0000313" key="3">
    <source>
        <dbReference type="EMBL" id="PRD48216.1"/>
    </source>
</evidence>
<dbReference type="RefSeq" id="WP_105716243.1">
    <property type="nucleotide sequence ID" value="NZ_PVBQ01000004.1"/>
</dbReference>
<dbReference type="InterPro" id="IPR001296">
    <property type="entry name" value="Glyco_trans_1"/>
</dbReference>
<dbReference type="PANTHER" id="PTHR12526:SF630">
    <property type="entry name" value="GLYCOSYLTRANSFERASE"/>
    <property type="match status" value="1"/>
</dbReference>
<dbReference type="Pfam" id="PF13439">
    <property type="entry name" value="Glyco_transf_4"/>
    <property type="match status" value="1"/>
</dbReference>
<accession>A0A2S9J600</accession>
<dbReference type="SUPFAM" id="SSF53756">
    <property type="entry name" value="UDP-Glycosyltransferase/glycogen phosphorylase"/>
    <property type="match status" value="1"/>
</dbReference>
<dbReference type="InterPro" id="IPR028098">
    <property type="entry name" value="Glyco_trans_4-like_N"/>
</dbReference>
<sequence>MKIVYCILNTWYSGGLTRVIANKANYLAEVGYEVTVVTTDQLGKGHFYEMSDKINFVDLRINYVGFDDKSTLDKLREVPKRVVWHYKRLRKFLKEYRPDIVVSTFGRETFVLPFIKDGSKKILETHSSHFIWIDSRKHKGLFGKFHTWLDARMIRRFDKFIVLTEEDKPDWGKLSNIMVIPNANTIELKEMAALDNKVAISAGRFGYQKNFESLIRAWKYIYPVCPDWTLRIFGGGVTSAALQNLVDEMGLTDVVILNESTRDIFREYLDSSMYILSSRYEGLGMVLLEAQAFGVPLVSYDCKCGPRDIIEDGENGFLVKAGDEEALADAIVRLAKDEQLRKEMGKKAKRYSAKFSEKTIMKKWTDLFVELTSKN</sequence>
<dbReference type="GO" id="GO:0016757">
    <property type="term" value="F:glycosyltransferase activity"/>
    <property type="evidence" value="ECO:0007669"/>
    <property type="project" value="InterPro"/>
</dbReference>
<gene>
    <name evidence="3" type="ORF">C5745_06840</name>
</gene>
<proteinExistence type="predicted"/>
<dbReference type="Proteomes" id="UP000239711">
    <property type="component" value="Unassembled WGS sequence"/>
</dbReference>
<keyword evidence="3" id="KW-0808">Transferase</keyword>
<reference evidence="3 4" key="1">
    <citation type="submission" date="2018-02" db="EMBL/GenBank/DDBJ databases">
        <title>The draft genome of Sphingobacterium sp. 5JN-11.</title>
        <authorList>
            <person name="Liu L."/>
            <person name="Li L."/>
            <person name="Liang L."/>
            <person name="Zhang X."/>
            <person name="Wang T."/>
        </authorList>
    </citation>
    <scope>NUCLEOTIDE SEQUENCE [LARGE SCALE GENOMIC DNA]</scope>
    <source>
        <strain evidence="3 4">5JN-11</strain>
    </source>
</reference>